<organism evidence="1 2">
    <name type="scientific">Subsaximicrobium wynnwilliamsii</name>
    <dbReference type="NCBI Taxonomy" id="291179"/>
    <lineage>
        <taxon>Bacteria</taxon>
        <taxon>Pseudomonadati</taxon>
        <taxon>Bacteroidota</taxon>
        <taxon>Flavobacteriia</taxon>
        <taxon>Flavobacteriales</taxon>
        <taxon>Flavobacteriaceae</taxon>
        <taxon>Subsaximicrobium</taxon>
    </lineage>
</organism>
<gene>
    <name evidence="1" type="ORF">ESY86_18225</name>
</gene>
<dbReference type="Proteomes" id="UP000321578">
    <property type="component" value="Unassembled WGS sequence"/>
</dbReference>
<dbReference type="OrthoDB" id="1202801at2"/>
<accession>A0A5C6ZE80</accession>
<sequence length="78" mass="9266">MDLRADLDWIHNELEKVDDPQVVCKIQKLLKSKYLPEGNRESIQQYNDELDASIAQITNKKTFSHHEMGERIKRWAEQ</sequence>
<name>A0A5C6ZE80_9FLAO</name>
<proteinExistence type="predicted"/>
<reference evidence="1 2" key="1">
    <citation type="submission" date="2019-08" db="EMBL/GenBank/DDBJ databases">
        <title>Genomes of Subsaximicrobium wynnwilliamsii strains.</title>
        <authorList>
            <person name="Bowman J.P."/>
        </authorList>
    </citation>
    <scope>NUCLEOTIDE SEQUENCE [LARGE SCALE GENOMIC DNA]</scope>
    <source>
        <strain evidence="1 2">2-80-2</strain>
    </source>
</reference>
<comment type="caution">
    <text evidence="1">The sequence shown here is derived from an EMBL/GenBank/DDBJ whole genome shotgun (WGS) entry which is preliminary data.</text>
</comment>
<evidence type="ECO:0000313" key="1">
    <source>
        <dbReference type="EMBL" id="TXD87070.1"/>
    </source>
</evidence>
<dbReference type="AlphaFoldDB" id="A0A5C6ZE80"/>
<protein>
    <submittedName>
        <fullName evidence="1">Uncharacterized protein</fullName>
    </submittedName>
</protein>
<dbReference type="RefSeq" id="WP_147088158.1">
    <property type="nucleotide sequence ID" value="NZ_VORM01000031.1"/>
</dbReference>
<dbReference type="EMBL" id="VORO01000030">
    <property type="protein sequence ID" value="TXD87070.1"/>
    <property type="molecule type" value="Genomic_DNA"/>
</dbReference>
<evidence type="ECO:0000313" key="2">
    <source>
        <dbReference type="Proteomes" id="UP000321578"/>
    </source>
</evidence>
<keyword evidence="2" id="KW-1185">Reference proteome</keyword>